<feature type="compositionally biased region" description="Low complexity" evidence="1">
    <location>
        <begin position="1232"/>
        <end position="1244"/>
    </location>
</feature>
<dbReference type="Gene3D" id="1.25.40.10">
    <property type="entry name" value="Tetratricopeptide repeat domain"/>
    <property type="match status" value="1"/>
</dbReference>
<feature type="region of interest" description="Disordered" evidence="1">
    <location>
        <begin position="1075"/>
        <end position="1249"/>
    </location>
</feature>
<comment type="caution">
    <text evidence="2">The sequence shown here is derived from an EMBL/GenBank/DDBJ whole genome shotgun (WGS) entry which is preliminary data.</text>
</comment>
<feature type="compositionally biased region" description="Low complexity" evidence="1">
    <location>
        <begin position="205"/>
        <end position="217"/>
    </location>
</feature>
<feature type="compositionally biased region" description="Polar residues" evidence="1">
    <location>
        <begin position="1436"/>
        <end position="1447"/>
    </location>
</feature>
<evidence type="ECO:0000313" key="3">
    <source>
        <dbReference type="Proteomes" id="UP000673552"/>
    </source>
</evidence>
<proteinExistence type="predicted"/>
<dbReference type="InterPro" id="IPR011990">
    <property type="entry name" value="TPR-like_helical_dom_sf"/>
</dbReference>
<keyword evidence="3" id="KW-1185">Reference proteome</keyword>
<name>A0A836KE84_9TRYP</name>
<feature type="compositionally biased region" description="Low complexity" evidence="1">
    <location>
        <begin position="1087"/>
        <end position="1099"/>
    </location>
</feature>
<dbReference type="OrthoDB" id="267378at2759"/>
<feature type="compositionally biased region" description="Polar residues" evidence="1">
    <location>
        <begin position="1930"/>
        <end position="1941"/>
    </location>
</feature>
<dbReference type="SUPFAM" id="SSF48452">
    <property type="entry name" value="TPR-like"/>
    <property type="match status" value="1"/>
</dbReference>
<feature type="compositionally biased region" description="Polar residues" evidence="1">
    <location>
        <begin position="1278"/>
        <end position="1294"/>
    </location>
</feature>
<feature type="region of interest" description="Disordered" evidence="1">
    <location>
        <begin position="1832"/>
        <end position="1970"/>
    </location>
</feature>
<reference evidence="2 3" key="1">
    <citation type="submission" date="2021-03" db="EMBL/GenBank/DDBJ databases">
        <title>Leishmania (Mundinia) martiniquensis Genome sequencing and assembly.</title>
        <authorList>
            <person name="Almutairi H."/>
            <person name="Gatherer D."/>
        </authorList>
    </citation>
    <scope>NUCLEOTIDE SEQUENCE [LARGE SCALE GENOMIC DNA]</scope>
    <source>
        <strain evidence="2">LSCM1</strain>
    </source>
</reference>
<dbReference type="GeneID" id="92512002"/>
<dbReference type="KEGG" id="lmat:92512002"/>
<sequence>MSSFSTLLCAREETPTLGRASAPYLRSSAARQQLPPPFLSCASEGAPHLAGTGHSSRASQEVRQARAQHAFDTQAEELTHGLDERLKLVFTLMRQVMILDARAVEGQASLTEDYREELVGQLEGGEDAAAHTTLRFVELLNRYALEWMNQGQYSAALELLHRADKLLRKDAGRLFRYLPDPVELDAPTITGVAGGRADPCSSHNAAPQQQPAAASAPGRGSDLKGPSARGAIDSGLGVNSIDNDTTMRSMSVPFFARSQEPRRLKAAAAVDHNFGVYHFKLGEYTLASARFARSAALEEELQAPGIGITYFNMAQAQHGLRQLTEALRYAMLAEEAVERQVFFTKDKATQMQRRLTQGCLLPVANLPEGGGLARRGGFDGYGRDAAAASAPAVGHCYSDVAASLHGDEEELLIRTWLEWRENVCFLSYVKQTHADWLDEMGLYKAAYQYYREAHRWLLAVPRLALEEQQRAQLLKQCMATMKKRWRREEVEVELYQHPLRSSLTSTSGAAPPALHPSRGALSCALSKRRARMLQRPQLSIAALSAAVPMAKDFTSPLQSTVVTSVLPRAVEVLARHPRSGSLARSSAGPPGPQEGSTLRPTAKTPMLRPSRAAQARPRPSSASAALRSVYEPRRSSALLFPNRQSADDHVTAAAEQECAPMTPSSPMQRGQQQQQHSDRKPSWNPSTRVPMPPPSRRTGHHTSTERDGSAAPCPLPRRSSVFSSHDRTREPEVLMSAQLPPRPSSTSRSAHPRHASQHRHSPSHESAGMSSTSAASCVVRSLVFEAEPRMPSPCPRHHSGGVTLETIRVKGLEEASGVSLPQRTEFLATPQGGSTGAGAADLATSVWLAAHTPSALTPSFSRTPEDLTWCVTVLQAFLRSRCCRQRLPKMEVERDRSEHAAEDKALIPSHRRSPSSEAAAAKADEPSHVNDMSRAGIRDGDGALSDEQSRLLPSTSAMISARRQAELHMSQLSSVDVSSTLVSGGIGSASCRGLAAQPSSSAAVAHAPRAEGGGSHAKVVATGEDLGAHVAGVRLEPLTTPEKGETCASECKDLSGDVNGERGAVAVAALVGRGKSPIPYESDDGEASSSSAAEESSSANVPCPFYRENVGGDRGGVGAEDSTATSNGGTISKYSDVTAVASASSPGDHEKDDVAKTDRRKPHITDSAGAPLVESLDSRRRSRARPLADAVMKKGEGGRFGDASAILSKASVHGSSKEKNSNVGWPPSKSQASSAARGSGRASSLLLPEPEERMRGMEAVPASAPLLHSLQREVLQSPHATDQCTGQAHRSSTAGHDAASRAEVHLLLDAAHPTVSDRSREADLGDTAEARERALCDVLPPPSSSTAGAENSCLSGVEVTAASRGPFMRRSISAHPVEPAGGVHGAAQSSNSSATVCRVGLEVKGSNGQAIERAHEDAEGEEGATDVLSGARAPPSRQSLQLLTSPVSEGDHPHQQSRAATSSPSSRPLRSREPRYIASSTAAGSASRSHVEGAEAQCPVDRVNATATAVRRSAEVIEAMVGARPAEVVERTLQPPVTQPPRRGRVFVFVPHKIVTPVPTELTVVNSSSQSDDAKECLRFPLPTPQQSAAARDTETAEDGAAKSLLRLAGGSRTSGPSDAPLSFNEEYCGTAAMEPYATTDDETLGRHTASIGSTTTQVTQLRESFWRSTHDRSEPRQGEGGSAVLNAQQLLVKLGAVELTKVTPLGTKTEVQERIPEPSDPLGVVEGIEAPAMVQDNLANPADEDEKRVRAAEQDLLSRHETGAAEDIGAPPQRITGVPETLRSRESFIPSCSSLILAPTEAPAAVAAAEAPSGWNHTAELEMGLAAVPLSASPPPESPGELPEMLEAPAGMLSPRHPPLAGERHLPRVGSGAREAVSHGEGGESATAEGEEVGEKDTHPPANQAGDGNECAHRSSWLGSEGARGSALATKQLSLKNSTSPRPPEIFPKPQPQQHHRHRAPSSGVLPLPVSAQWPTRHESTWSDLEMDEAQRRYISDQIVQEEAATVIQQAWRDHVATRLRRQLYLLL</sequence>
<organism evidence="2 3">
    <name type="scientific">Leishmania martiniquensis</name>
    <dbReference type="NCBI Taxonomy" id="1580590"/>
    <lineage>
        <taxon>Eukaryota</taxon>
        <taxon>Discoba</taxon>
        <taxon>Euglenozoa</taxon>
        <taxon>Kinetoplastea</taxon>
        <taxon>Metakinetoplastina</taxon>
        <taxon>Trypanosomatida</taxon>
        <taxon>Trypanosomatidae</taxon>
        <taxon>Leishmaniinae</taxon>
        <taxon>Leishmania</taxon>
    </lineage>
</organism>
<feature type="region of interest" description="Disordered" evidence="1">
    <location>
        <begin position="41"/>
        <end position="65"/>
    </location>
</feature>
<dbReference type="RefSeq" id="XP_067176039.1">
    <property type="nucleotide sequence ID" value="XM_067319490.1"/>
</dbReference>
<feature type="compositionally biased region" description="Basic and acidic residues" evidence="1">
    <location>
        <begin position="1147"/>
        <end position="1157"/>
    </location>
</feature>
<feature type="compositionally biased region" description="Low complexity" evidence="1">
    <location>
        <begin position="1457"/>
        <end position="1468"/>
    </location>
</feature>
<feature type="compositionally biased region" description="Polar residues" evidence="1">
    <location>
        <begin position="53"/>
        <end position="62"/>
    </location>
</feature>
<feature type="compositionally biased region" description="Polar residues" evidence="1">
    <location>
        <begin position="1122"/>
        <end position="1145"/>
    </location>
</feature>
<dbReference type="PROSITE" id="PS50096">
    <property type="entry name" value="IQ"/>
    <property type="match status" value="1"/>
</dbReference>
<feature type="region of interest" description="Disordered" evidence="1">
    <location>
        <begin position="1277"/>
        <end position="1298"/>
    </location>
</feature>
<feature type="region of interest" description="Disordered" evidence="1">
    <location>
        <begin position="890"/>
        <end position="947"/>
    </location>
</feature>
<accession>A0A836KE84</accession>
<dbReference type="EMBL" id="JAFEUZ010000032">
    <property type="protein sequence ID" value="KAG5470646.1"/>
    <property type="molecule type" value="Genomic_DNA"/>
</dbReference>
<dbReference type="Proteomes" id="UP000673552">
    <property type="component" value="Chromosome 32"/>
</dbReference>
<evidence type="ECO:0000313" key="2">
    <source>
        <dbReference type="EMBL" id="KAG5470646.1"/>
    </source>
</evidence>
<feature type="region of interest" description="Disordered" evidence="1">
    <location>
        <begin position="194"/>
        <end position="236"/>
    </location>
</feature>
<feature type="compositionally biased region" description="Basic and acidic residues" evidence="1">
    <location>
        <begin position="890"/>
        <end position="905"/>
    </location>
</feature>
<protein>
    <submittedName>
        <fullName evidence="2">Uncharacterized protein</fullName>
    </submittedName>
</protein>
<gene>
    <name evidence="2" type="ORF">LSCM1_01892</name>
</gene>
<feature type="region of interest" description="Disordered" evidence="1">
    <location>
        <begin position="658"/>
        <end position="772"/>
    </location>
</feature>
<evidence type="ECO:0000256" key="1">
    <source>
        <dbReference type="SAM" id="MobiDB-lite"/>
    </source>
</evidence>
<feature type="compositionally biased region" description="Pro residues" evidence="1">
    <location>
        <begin position="1942"/>
        <end position="1952"/>
    </location>
</feature>
<feature type="region of interest" description="Disordered" evidence="1">
    <location>
        <begin position="576"/>
        <end position="628"/>
    </location>
</feature>
<feature type="compositionally biased region" description="Low complexity" evidence="1">
    <location>
        <begin position="608"/>
        <end position="628"/>
    </location>
</feature>
<feature type="region of interest" description="Disordered" evidence="1">
    <location>
        <begin position="1412"/>
        <end position="1472"/>
    </location>
</feature>
<feature type="compositionally biased region" description="Basic residues" evidence="1">
    <location>
        <begin position="750"/>
        <end position="761"/>
    </location>
</feature>